<feature type="compositionally biased region" description="Low complexity" evidence="1">
    <location>
        <begin position="225"/>
        <end position="260"/>
    </location>
</feature>
<keyword evidence="2" id="KW-0472">Membrane</keyword>
<keyword evidence="5" id="KW-1185">Reference proteome</keyword>
<feature type="compositionally biased region" description="Pro residues" evidence="1">
    <location>
        <begin position="161"/>
        <end position="183"/>
    </location>
</feature>
<comment type="caution">
    <text evidence="4">The sequence shown here is derived from an EMBL/GenBank/DDBJ whole genome shotgun (WGS) entry which is preliminary data.</text>
</comment>
<keyword evidence="2" id="KW-0812">Transmembrane</keyword>
<feature type="region of interest" description="Disordered" evidence="1">
    <location>
        <begin position="154"/>
        <end position="307"/>
    </location>
</feature>
<accession>A0ABP6R6K4</accession>
<dbReference type="Pfam" id="PF11181">
    <property type="entry name" value="YflT"/>
    <property type="match status" value="1"/>
</dbReference>
<keyword evidence="2" id="KW-1133">Transmembrane helix</keyword>
<evidence type="ECO:0000256" key="2">
    <source>
        <dbReference type="SAM" id="Phobius"/>
    </source>
</evidence>
<evidence type="ECO:0000313" key="4">
    <source>
        <dbReference type="EMBL" id="GAA3279206.1"/>
    </source>
</evidence>
<dbReference type="Proteomes" id="UP001501736">
    <property type="component" value="Unassembled WGS sequence"/>
</dbReference>
<dbReference type="InterPro" id="IPR025889">
    <property type="entry name" value="GSP17M-like_dom"/>
</dbReference>
<protein>
    <recommendedName>
        <fullName evidence="3">General stress protein 17M-like domain-containing protein</fullName>
    </recommendedName>
</protein>
<feature type="compositionally biased region" description="Low complexity" evidence="1">
    <location>
        <begin position="270"/>
        <end position="299"/>
    </location>
</feature>
<gene>
    <name evidence="4" type="ORF">GCM10020260_02130</name>
</gene>
<feature type="transmembrane region" description="Helical" evidence="2">
    <location>
        <begin position="93"/>
        <end position="116"/>
    </location>
</feature>
<dbReference type="EMBL" id="BAAAYG010000002">
    <property type="protein sequence ID" value="GAA3279206.1"/>
    <property type="molecule type" value="Genomic_DNA"/>
</dbReference>
<proteinExistence type="predicted"/>
<evidence type="ECO:0000259" key="3">
    <source>
        <dbReference type="Pfam" id="PF11181"/>
    </source>
</evidence>
<evidence type="ECO:0000256" key="1">
    <source>
        <dbReference type="SAM" id="MobiDB-lite"/>
    </source>
</evidence>
<reference evidence="5" key="1">
    <citation type="journal article" date="2019" name="Int. J. Syst. Evol. Microbiol.">
        <title>The Global Catalogue of Microorganisms (GCM) 10K type strain sequencing project: providing services to taxonomists for standard genome sequencing and annotation.</title>
        <authorList>
            <consortium name="The Broad Institute Genomics Platform"/>
            <consortium name="The Broad Institute Genome Sequencing Center for Infectious Disease"/>
            <person name="Wu L."/>
            <person name="Ma J."/>
        </authorList>
    </citation>
    <scope>NUCLEOTIDE SEQUENCE [LARGE SCALE GENOMIC DNA]</scope>
    <source>
        <strain evidence="5">JCM 11483</strain>
    </source>
</reference>
<organism evidence="4 5">
    <name type="scientific">Nesterenkonia halobia</name>
    <dbReference type="NCBI Taxonomy" id="37922"/>
    <lineage>
        <taxon>Bacteria</taxon>
        <taxon>Bacillati</taxon>
        <taxon>Actinomycetota</taxon>
        <taxon>Actinomycetes</taxon>
        <taxon>Micrococcales</taxon>
        <taxon>Micrococcaceae</taxon>
        <taxon>Nesterenkonia</taxon>
    </lineage>
</organism>
<feature type="domain" description="General stress protein 17M-like" evidence="3">
    <location>
        <begin position="14"/>
        <end position="96"/>
    </location>
</feature>
<feature type="transmembrane region" description="Helical" evidence="2">
    <location>
        <begin position="64"/>
        <end position="87"/>
    </location>
</feature>
<name>A0ABP6R6K4_9MICC</name>
<evidence type="ECO:0000313" key="5">
    <source>
        <dbReference type="Proteomes" id="UP001501736"/>
    </source>
</evidence>
<sequence>MTPQQAGGLPRGELLGRYRTYEEAQQVVDHLAASEGFDVKMLTIVGNDLRSVEHIRSRLSYPRVAGAGAAQGAMFGAFIGFLMYLFGPQANPLDILFAVLLGSAVWMIVGVIGYAVRRGRRDFASSSQLVATSFDVVCSFDAAGHARRLMQGVGVSSMQPAPAPGPQAPVQQPAPGPQQPVPGQPGAQPGPDGGQPEGSPAAQAAEPRAGYGDLPDGRPRYGVRTTSSSSASSATSAAPAAEQQASEQQGPEQQTPEQAPSESAEPSAPQDASSQQDVPAQQPASSQQAPPQDASSQQDESSEETTR</sequence>